<sequence>MEAVQHEKEHEDDLFSDKYLERLSISPRGDTKDGQRIAKASDEEHRRHRQHKHQYFSNSWRPFSPDAPLDDEWLIVNPDILSEDDPRYLCEMCRHLNFDVLFTKRGVPGNSRPSLPTQIRFKGLWKVMEQANGCAFCGLLRRKILDEGMLSQLADSEIQQGEFYINAIDEGPDYAIRLEIELEWDMETIGRFVVQRVEEEARQPLAGRFVQQNQADMNRLREWLQTCEETHRSSDQNLEVEVGLTSLRVIDIETSCVREVSTPFRYACLSYVWGKGSQTQYTTVTKDSLEAPQGLQKFDLPRTISDAIRVTKEAGLRYLWVDALCILQDEPEDKAKIISKMGPIYGGATMTIVASTNVDPHDSLAGMGTAHRSVAQDTVKFQGMTLAVGLHDPRQPIPDIESSVWDSRAWTFQERALSKRSVYCTRAQMVFKCVHGATMLEEIVPTPDPAFQHSTIEDRVQPDLLVLVWCHTSLSRFSNKGFTMREADLVMMMSEDIDLDKMDPDERAKRAPVFNITVDVPLNFMNTLGDNNGSTPWDLYRRAVDDYTKRKLSWQSDAVDAFSGVEHIIRQGTNTKFWYGLPSFAFEQALLWQAGEPLQVRRKNGKAIFPSWSWAAWQGHVFYRGRGWKNSVVWDPVSVVRWCVREKPEWFNNKFREEGNKTEDEVEAHEKKVAEASLLLRELNARSLHHLDAVGQDGWVMGQDEEYNRHIYTHDAYRGVKFTYPVSLPGQSIDDRPDSNGTLFFHAHVVPITSCDMQQPSFKMNIEDGFFQLGVNDESRSANYRAPWQRIVYHQGYRAGFLSLNTSSLPADDDGCEYHLAAISRGSLSTVPPPPPGWDAYWSTGPCVVQDFLFDEQWRTGLENVRVPDETVEPSADGMTGSMKKQNENGDPHWDMGRFGGITVWDVYDVLLLKTQNGVSSRMGAGKVNLCAFAAARPEEMLVQLV</sequence>
<accession>A0A166VT43</accession>
<reference evidence="4 5" key="1">
    <citation type="submission" date="2015-06" db="EMBL/GenBank/DDBJ databases">
        <title>Survival trade-offs in plant roots during colonization by closely related pathogenic and mutualistic fungi.</title>
        <authorList>
            <person name="Hacquard S."/>
            <person name="Kracher B."/>
            <person name="Hiruma K."/>
            <person name="Weinman A."/>
            <person name="Muench P."/>
            <person name="Garrido Oter R."/>
            <person name="Ver Loren van Themaat E."/>
            <person name="Dallerey J.-F."/>
            <person name="Damm U."/>
            <person name="Henrissat B."/>
            <person name="Lespinet O."/>
            <person name="Thon M."/>
            <person name="Kemen E."/>
            <person name="McHardy A.C."/>
            <person name="Schulze-Lefert P."/>
            <person name="O'Connell R.J."/>
        </authorList>
    </citation>
    <scope>NUCLEOTIDE SEQUENCE [LARGE SCALE GENOMIC DNA]</scope>
    <source>
        <strain evidence="4 5">0861</strain>
    </source>
</reference>
<evidence type="ECO:0000313" key="4">
    <source>
        <dbReference type="EMBL" id="KZL74918.1"/>
    </source>
</evidence>
<feature type="compositionally biased region" description="Basic and acidic residues" evidence="2">
    <location>
        <begin position="29"/>
        <end position="45"/>
    </location>
</feature>
<gene>
    <name evidence="4" type="ORF">CT0861_00069</name>
</gene>
<name>A0A166VT43_9PEZI</name>
<dbReference type="Proteomes" id="UP000076552">
    <property type="component" value="Unassembled WGS sequence"/>
</dbReference>
<dbReference type="Pfam" id="PF06985">
    <property type="entry name" value="HET"/>
    <property type="match status" value="1"/>
</dbReference>
<evidence type="ECO:0000259" key="3">
    <source>
        <dbReference type="Pfam" id="PF06985"/>
    </source>
</evidence>
<keyword evidence="5" id="KW-1185">Reference proteome</keyword>
<dbReference type="PANTHER" id="PTHR33112">
    <property type="entry name" value="DOMAIN PROTEIN, PUTATIVE-RELATED"/>
    <property type="match status" value="1"/>
</dbReference>
<protein>
    <recommendedName>
        <fullName evidence="3">Heterokaryon incompatibility domain-containing protein</fullName>
    </recommendedName>
</protein>
<dbReference type="PANTHER" id="PTHR33112:SF12">
    <property type="entry name" value="HETEROKARYON INCOMPATIBILITY DOMAIN-CONTAINING PROTEIN"/>
    <property type="match status" value="1"/>
</dbReference>
<keyword evidence="1" id="KW-0175">Coiled coil</keyword>
<dbReference type="EMBL" id="LFIV01000028">
    <property type="protein sequence ID" value="KZL74918.1"/>
    <property type="molecule type" value="Genomic_DNA"/>
</dbReference>
<organism evidence="4 5">
    <name type="scientific">Colletotrichum tofieldiae</name>
    <dbReference type="NCBI Taxonomy" id="708197"/>
    <lineage>
        <taxon>Eukaryota</taxon>
        <taxon>Fungi</taxon>
        <taxon>Dikarya</taxon>
        <taxon>Ascomycota</taxon>
        <taxon>Pezizomycotina</taxon>
        <taxon>Sordariomycetes</taxon>
        <taxon>Hypocreomycetidae</taxon>
        <taxon>Glomerellales</taxon>
        <taxon>Glomerellaceae</taxon>
        <taxon>Colletotrichum</taxon>
        <taxon>Colletotrichum spaethianum species complex</taxon>
    </lineage>
</organism>
<dbReference type="AlphaFoldDB" id="A0A166VT43"/>
<evidence type="ECO:0000256" key="2">
    <source>
        <dbReference type="SAM" id="MobiDB-lite"/>
    </source>
</evidence>
<feature type="domain" description="Heterokaryon incompatibility" evidence="3">
    <location>
        <begin position="266"/>
        <end position="414"/>
    </location>
</feature>
<evidence type="ECO:0000256" key="1">
    <source>
        <dbReference type="SAM" id="Coils"/>
    </source>
</evidence>
<comment type="caution">
    <text evidence="4">The sequence shown here is derived from an EMBL/GenBank/DDBJ whole genome shotgun (WGS) entry which is preliminary data.</text>
</comment>
<feature type="coiled-coil region" evidence="1">
    <location>
        <begin position="652"/>
        <end position="686"/>
    </location>
</feature>
<dbReference type="STRING" id="708197.A0A166VT43"/>
<proteinExistence type="predicted"/>
<feature type="region of interest" description="Disordered" evidence="2">
    <location>
        <begin position="25"/>
        <end position="51"/>
    </location>
</feature>
<feature type="region of interest" description="Disordered" evidence="2">
    <location>
        <begin position="871"/>
        <end position="892"/>
    </location>
</feature>
<dbReference type="InterPro" id="IPR010730">
    <property type="entry name" value="HET"/>
</dbReference>
<evidence type="ECO:0000313" key="5">
    <source>
        <dbReference type="Proteomes" id="UP000076552"/>
    </source>
</evidence>